<feature type="transmembrane region" description="Helical" evidence="6">
    <location>
        <begin position="44"/>
        <end position="60"/>
    </location>
</feature>
<dbReference type="InterPro" id="IPR006664">
    <property type="entry name" value="OMP_bac"/>
</dbReference>
<dbReference type="Pfam" id="PF00691">
    <property type="entry name" value="OmpA"/>
    <property type="match status" value="1"/>
</dbReference>
<dbReference type="PROSITE" id="PS51257">
    <property type="entry name" value="PROKAR_LIPOPROTEIN"/>
    <property type="match status" value="1"/>
</dbReference>
<dbReference type="PANTHER" id="PTHR30329">
    <property type="entry name" value="STATOR ELEMENT OF FLAGELLAR MOTOR COMPLEX"/>
    <property type="match status" value="1"/>
</dbReference>
<sequence>MRKNLNDGIVMHNKSILYVFVLVFALGGCATMSESQQSTAKGTVMGTGAGAAVGAIIGAIAGDPALGAGIGAGVGAVGGYIWSNRMEEQKRKMEAATEGTKVSVTQTPDNQLKVNVPSDISFDTGQSTIKPEMHPVLNSLAAGLMSNPDSQVTVIGYTDDTGNDSINNPLSVNRAASTRAYLVSQGIASNRISIDGRGSAEPVAPNTSPENRAKNRRVEILVKEAQPQPPQQQPQVQEQELPQDQDQQRYIQQPAY</sequence>
<feature type="compositionally biased region" description="Low complexity" evidence="5">
    <location>
        <begin position="233"/>
        <end position="256"/>
    </location>
</feature>
<organism evidence="8 9">
    <name type="scientific">Nitrosomonas ureae</name>
    <dbReference type="NCBI Taxonomy" id="44577"/>
    <lineage>
        <taxon>Bacteria</taxon>
        <taxon>Pseudomonadati</taxon>
        <taxon>Pseudomonadota</taxon>
        <taxon>Betaproteobacteria</taxon>
        <taxon>Nitrosomonadales</taxon>
        <taxon>Nitrosomonadaceae</taxon>
        <taxon>Nitrosomonas</taxon>
    </lineage>
</organism>
<feature type="transmembrane region" description="Helical" evidence="6">
    <location>
        <begin position="15"/>
        <end position="32"/>
    </location>
</feature>
<feature type="region of interest" description="Disordered" evidence="5">
    <location>
        <begin position="195"/>
        <end position="256"/>
    </location>
</feature>
<evidence type="ECO:0000256" key="5">
    <source>
        <dbReference type="SAM" id="MobiDB-lite"/>
    </source>
</evidence>
<reference evidence="8 9" key="1">
    <citation type="submission" date="2016-10" db="EMBL/GenBank/DDBJ databases">
        <authorList>
            <person name="de Groot N.N."/>
        </authorList>
    </citation>
    <scope>NUCLEOTIDE SEQUENCE [LARGE SCALE GENOMIC DNA]</scope>
    <source>
        <strain evidence="8 9">Nm13</strain>
    </source>
</reference>
<dbReference type="SUPFAM" id="SSF103088">
    <property type="entry name" value="OmpA-like"/>
    <property type="match status" value="1"/>
</dbReference>
<keyword evidence="6" id="KW-1133">Transmembrane helix</keyword>
<keyword evidence="2 4" id="KW-0472">Membrane</keyword>
<evidence type="ECO:0000256" key="2">
    <source>
        <dbReference type="ARBA" id="ARBA00023136"/>
    </source>
</evidence>
<dbReference type="EMBL" id="FNUX01000024">
    <property type="protein sequence ID" value="SEG06733.1"/>
    <property type="molecule type" value="Genomic_DNA"/>
</dbReference>
<keyword evidence="3" id="KW-0998">Cell outer membrane</keyword>
<dbReference type="AlphaFoldDB" id="A0A1H5X583"/>
<dbReference type="InterPro" id="IPR006665">
    <property type="entry name" value="OmpA-like"/>
</dbReference>
<keyword evidence="6" id="KW-0812">Transmembrane</keyword>
<evidence type="ECO:0000256" key="6">
    <source>
        <dbReference type="SAM" id="Phobius"/>
    </source>
</evidence>
<dbReference type="PRINTS" id="PR01021">
    <property type="entry name" value="OMPADOMAIN"/>
</dbReference>
<evidence type="ECO:0000256" key="4">
    <source>
        <dbReference type="PROSITE-ProRule" id="PRU00473"/>
    </source>
</evidence>
<gene>
    <name evidence="8" type="ORF">SAMN05216334_12414</name>
</gene>
<name>A0A1H5X583_9PROT</name>
<dbReference type="Pfam" id="PF13488">
    <property type="entry name" value="Gly-zipper_Omp"/>
    <property type="match status" value="1"/>
</dbReference>
<accession>A0A1H5X583</accession>
<dbReference type="InterPro" id="IPR050330">
    <property type="entry name" value="Bact_OuterMem_StrucFunc"/>
</dbReference>
<evidence type="ECO:0000313" key="9">
    <source>
        <dbReference type="Proteomes" id="UP000236753"/>
    </source>
</evidence>
<dbReference type="PANTHER" id="PTHR30329:SF21">
    <property type="entry name" value="LIPOPROTEIN YIAD-RELATED"/>
    <property type="match status" value="1"/>
</dbReference>
<proteinExistence type="predicted"/>
<feature type="compositionally biased region" description="Basic and acidic residues" evidence="5">
    <location>
        <begin position="211"/>
        <end position="222"/>
    </location>
</feature>
<feature type="transmembrane region" description="Helical" evidence="6">
    <location>
        <begin position="66"/>
        <end position="83"/>
    </location>
</feature>
<dbReference type="GO" id="GO:0009279">
    <property type="term" value="C:cell outer membrane"/>
    <property type="evidence" value="ECO:0007669"/>
    <property type="project" value="UniProtKB-SubCell"/>
</dbReference>
<dbReference type="InterPro" id="IPR036737">
    <property type="entry name" value="OmpA-like_sf"/>
</dbReference>
<dbReference type="Proteomes" id="UP000236753">
    <property type="component" value="Unassembled WGS sequence"/>
</dbReference>
<comment type="subcellular location">
    <subcellularLocation>
        <location evidence="1">Cell outer membrane</location>
    </subcellularLocation>
</comment>
<evidence type="ECO:0000256" key="1">
    <source>
        <dbReference type="ARBA" id="ARBA00004442"/>
    </source>
</evidence>
<dbReference type="CDD" id="cd07185">
    <property type="entry name" value="OmpA_C-like"/>
    <property type="match status" value="1"/>
</dbReference>
<dbReference type="Gene3D" id="3.30.1330.60">
    <property type="entry name" value="OmpA-like domain"/>
    <property type="match status" value="1"/>
</dbReference>
<protein>
    <submittedName>
        <fullName evidence="8">Outer membrane protein OmpA</fullName>
    </submittedName>
</protein>
<evidence type="ECO:0000313" key="8">
    <source>
        <dbReference type="EMBL" id="SEG06733.1"/>
    </source>
</evidence>
<evidence type="ECO:0000256" key="3">
    <source>
        <dbReference type="ARBA" id="ARBA00023237"/>
    </source>
</evidence>
<feature type="domain" description="OmpA-like" evidence="7">
    <location>
        <begin position="109"/>
        <end position="226"/>
    </location>
</feature>
<evidence type="ECO:0000259" key="7">
    <source>
        <dbReference type="PROSITE" id="PS51123"/>
    </source>
</evidence>
<dbReference type="PROSITE" id="PS51123">
    <property type="entry name" value="OMPA_2"/>
    <property type="match status" value="1"/>
</dbReference>
<dbReference type="InterPro" id="IPR039567">
    <property type="entry name" value="Gly-zipper"/>
</dbReference>